<sequence>MSALRRKISGHEFPLAIKPPRRRVAKLKIPPWADPMSRRNIVLIHYSNERKPSRSPSFFQSRFLDKLWRKSARYGAKQAHVSS</sequence>
<reference evidence="1 2" key="1">
    <citation type="submission" date="2019-03" db="EMBL/GenBank/DDBJ databases">
        <title>Genomic Encyclopedia of Type Strains, Phase IV (KMG-IV): sequencing the most valuable type-strain genomes for metagenomic binning, comparative biology and taxonomic classification.</title>
        <authorList>
            <person name="Goeker M."/>
        </authorList>
    </citation>
    <scope>NUCLEOTIDE SEQUENCE [LARGE SCALE GENOMIC DNA]</scope>
    <source>
        <strain evidence="1 2">DSM 101688</strain>
    </source>
</reference>
<accession>A0A4R3JDA8</accession>
<name>A0A4R3JDA8_9PROT</name>
<organism evidence="1 2">
    <name type="scientific">Varunaivibrio sulfuroxidans</name>
    <dbReference type="NCBI Taxonomy" id="1773489"/>
    <lineage>
        <taxon>Bacteria</taxon>
        <taxon>Pseudomonadati</taxon>
        <taxon>Pseudomonadota</taxon>
        <taxon>Alphaproteobacteria</taxon>
        <taxon>Rhodospirillales</taxon>
        <taxon>Magnetovibrionaceae</taxon>
        <taxon>Varunaivibrio</taxon>
    </lineage>
</organism>
<gene>
    <name evidence="1" type="ORF">EDD55_1035</name>
</gene>
<evidence type="ECO:0000313" key="1">
    <source>
        <dbReference type="EMBL" id="TCS63385.1"/>
    </source>
</evidence>
<evidence type="ECO:0000313" key="2">
    <source>
        <dbReference type="Proteomes" id="UP000295304"/>
    </source>
</evidence>
<dbReference type="Proteomes" id="UP000295304">
    <property type="component" value="Unassembled WGS sequence"/>
</dbReference>
<protein>
    <submittedName>
        <fullName evidence="1">Uncharacterized protein</fullName>
    </submittedName>
</protein>
<keyword evidence="2" id="KW-1185">Reference proteome</keyword>
<comment type="caution">
    <text evidence="1">The sequence shown here is derived from an EMBL/GenBank/DDBJ whole genome shotgun (WGS) entry which is preliminary data.</text>
</comment>
<dbReference type="EMBL" id="SLZW01000003">
    <property type="protein sequence ID" value="TCS63385.1"/>
    <property type="molecule type" value="Genomic_DNA"/>
</dbReference>
<dbReference type="AlphaFoldDB" id="A0A4R3JDA8"/>
<proteinExistence type="predicted"/>